<protein>
    <submittedName>
        <fullName evidence="10">Cellulose synthase/poly-beta-1,6-N-acetylglucosamine synthase-like glycosyltransferase</fullName>
    </submittedName>
</protein>
<evidence type="ECO:0000259" key="9">
    <source>
        <dbReference type="Pfam" id="PF13632"/>
    </source>
</evidence>
<dbReference type="PANTHER" id="PTHR43867">
    <property type="entry name" value="CELLULOSE SYNTHASE CATALYTIC SUBUNIT A [UDP-FORMING]"/>
    <property type="match status" value="1"/>
</dbReference>
<gene>
    <name evidence="10" type="ORF">FHR83_008487</name>
</gene>
<dbReference type="Gene3D" id="3.90.550.10">
    <property type="entry name" value="Spore Coat Polysaccharide Biosynthesis Protein SpsA, Chain A"/>
    <property type="match status" value="1"/>
</dbReference>
<dbReference type="EMBL" id="JACHXF010000028">
    <property type="protein sequence ID" value="MBB3100762.1"/>
    <property type="molecule type" value="Genomic_DNA"/>
</dbReference>
<keyword evidence="11" id="KW-1185">Reference proteome</keyword>
<evidence type="ECO:0000256" key="5">
    <source>
        <dbReference type="ARBA" id="ARBA00022989"/>
    </source>
</evidence>
<feature type="region of interest" description="Disordered" evidence="7">
    <location>
        <begin position="1"/>
        <end position="45"/>
    </location>
</feature>
<organism evidence="10 11">
    <name type="scientific">Actinoplanes campanulatus</name>
    <dbReference type="NCBI Taxonomy" id="113559"/>
    <lineage>
        <taxon>Bacteria</taxon>
        <taxon>Bacillati</taxon>
        <taxon>Actinomycetota</taxon>
        <taxon>Actinomycetes</taxon>
        <taxon>Micromonosporales</taxon>
        <taxon>Micromonosporaceae</taxon>
        <taxon>Actinoplanes</taxon>
    </lineage>
</organism>
<keyword evidence="3 10" id="KW-0808">Transferase</keyword>
<dbReference type="InterPro" id="IPR050321">
    <property type="entry name" value="Glycosyltr_2/OpgH_subfam"/>
</dbReference>
<keyword evidence="6 8" id="KW-0472">Membrane</keyword>
<dbReference type="CDD" id="cd06421">
    <property type="entry name" value="CESA_CelA_like"/>
    <property type="match status" value="1"/>
</dbReference>
<keyword evidence="5 8" id="KW-1133">Transmembrane helix</keyword>
<evidence type="ECO:0000256" key="7">
    <source>
        <dbReference type="SAM" id="MobiDB-lite"/>
    </source>
</evidence>
<evidence type="ECO:0000256" key="6">
    <source>
        <dbReference type="ARBA" id="ARBA00023136"/>
    </source>
</evidence>
<feature type="transmembrane region" description="Helical" evidence="8">
    <location>
        <begin position="553"/>
        <end position="571"/>
    </location>
</feature>
<dbReference type="GO" id="GO:0005886">
    <property type="term" value="C:plasma membrane"/>
    <property type="evidence" value="ECO:0007669"/>
    <property type="project" value="TreeGrafter"/>
</dbReference>
<accession>A0A7W5AR89</accession>
<dbReference type="RefSeq" id="WP_229795637.1">
    <property type="nucleotide sequence ID" value="NZ_BMPW01000029.1"/>
</dbReference>
<name>A0A7W5AR89_9ACTN</name>
<evidence type="ECO:0000256" key="2">
    <source>
        <dbReference type="ARBA" id="ARBA00022676"/>
    </source>
</evidence>
<dbReference type="InterPro" id="IPR029044">
    <property type="entry name" value="Nucleotide-diphossugar_trans"/>
</dbReference>
<keyword evidence="2" id="KW-0328">Glycosyltransferase</keyword>
<sequence>MSVTEMPPGRTERTAAPVPMNSTAGAPAGLDDDRTGTSLPDPGDDATMAIPDGGYDYAGFSVLAGQARHAPAHGYKVEMRPLARRRPISTVLITLFAFAFESTFFAWLLSSIEVPERTLHPGLYAATIVMIVATALIELFRLVNVVTLCLATLWARDPVPVVPQADLRVAFLTTIVPGKEPVEMVERTLRAALQVRHPGRYDVWLLDEGDDEQVREMCSRLGVNHFSRKGRPDYNTPAGAFKAKTKHGNYNSWVDANGDDYDVFVSVDPDHVPLPNFCERLLGYFRDPDVAFVVGPQIYGNYDNVVTRWAESQQYLFHSLLQRAGNSLGVSMLVGTNNAVRISALRGIGGLQDSITEDMATSLAVHSGRNPQTGKRWRSVYTPDVLAVGEGPSSWTDYFSQQHRWSRGTDEVVVTSFARFMWSLGFRRGLHYALLTSYYPLTALAWLLGAVNAACYLVLGAKGVQVPQEVWLMLYVDAALFQVGLYVWNRRHNVSPHEEAGSSGLAGMLVSTLSTPIYVSSFLGALLRRNSKFVVTPKGDSASPDRLLTFRQSLRWAAFFAALLVIAPFAGHVHGAMWLWPALNLVICLLPPAIWLVQDRRRRRVPSRPAGSDRTSADAGATRPALTVESHT</sequence>
<comment type="caution">
    <text evidence="10">The sequence shown here is derived from an EMBL/GenBank/DDBJ whole genome shotgun (WGS) entry which is preliminary data.</text>
</comment>
<evidence type="ECO:0000256" key="8">
    <source>
        <dbReference type="SAM" id="Phobius"/>
    </source>
</evidence>
<evidence type="ECO:0000256" key="1">
    <source>
        <dbReference type="ARBA" id="ARBA00004141"/>
    </source>
</evidence>
<proteinExistence type="predicted"/>
<evidence type="ECO:0000313" key="11">
    <source>
        <dbReference type="Proteomes" id="UP000590749"/>
    </source>
</evidence>
<dbReference type="SUPFAM" id="SSF53448">
    <property type="entry name" value="Nucleotide-diphospho-sugar transferases"/>
    <property type="match status" value="1"/>
</dbReference>
<keyword evidence="4 8" id="KW-0812">Transmembrane</keyword>
<dbReference type="Proteomes" id="UP000590749">
    <property type="component" value="Unassembled WGS sequence"/>
</dbReference>
<comment type="subcellular location">
    <subcellularLocation>
        <location evidence="1">Membrane</location>
        <topology evidence="1">Multi-pass membrane protein</topology>
    </subcellularLocation>
</comment>
<feature type="transmembrane region" description="Helical" evidence="8">
    <location>
        <begin position="577"/>
        <end position="597"/>
    </location>
</feature>
<dbReference type="InterPro" id="IPR001173">
    <property type="entry name" value="Glyco_trans_2-like"/>
</dbReference>
<feature type="transmembrane region" description="Helical" evidence="8">
    <location>
        <begin position="508"/>
        <end position="527"/>
    </location>
</feature>
<evidence type="ECO:0000313" key="10">
    <source>
        <dbReference type="EMBL" id="MBB3100762.1"/>
    </source>
</evidence>
<dbReference type="PANTHER" id="PTHR43867:SF2">
    <property type="entry name" value="CELLULOSE SYNTHASE CATALYTIC SUBUNIT A [UDP-FORMING]"/>
    <property type="match status" value="1"/>
</dbReference>
<dbReference type="GO" id="GO:0016758">
    <property type="term" value="F:hexosyltransferase activity"/>
    <property type="evidence" value="ECO:0007669"/>
    <property type="project" value="TreeGrafter"/>
</dbReference>
<dbReference type="Pfam" id="PF13632">
    <property type="entry name" value="Glyco_trans_2_3"/>
    <property type="match status" value="1"/>
</dbReference>
<feature type="region of interest" description="Disordered" evidence="7">
    <location>
        <begin position="605"/>
        <end position="632"/>
    </location>
</feature>
<reference evidence="10 11" key="1">
    <citation type="submission" date="2020-08" db="EMBL/GenBank/DDBJ databases">
        <title>Genomic Encyclopedia of Type Strains, Phase III (KMG-III): the genomes of soil and plant-associated and newly described type strains.</title>
        <authorList>
            <person name="Whitman W."/>
        </authorList>
    </citation>
    <scope>NUCLEOTIDE SEQUENCE [LARGE SCALE GENOMIC DNA]</scope>
    <source>
        <strain evidence="10 11">CECT 3287</strain>
    </source>
</reference>
<feature type="transmembrane region" description="Helical" evidence="8">
    <location>
        <begin position="88"/>
        <end position="109"/>
    </location>
</feature>
<feature type="transmembrane region" description="Helical" evidence="8">
    <location>
        <begin position="438"/>
        <end position="459"/>
    </location>
</feature>
<dbReference type="AlphaFoldDB" id="A0A7W5AR89"/>
<feature type="transmembrane region" description="Helical" evidence="8">
    <location>
        <begin position="121"/>
        <end position="140"/>
    </location>
</feature>
<evidence type="ECO:0000256" key="3">
    <source>
        <dbReference type="ARBA" id="ARBA00022679"/>
    </source>
</evidence>
<feature type="domain" description="Glycosyltransferase 2-like" evidence="9">
    <location>
        <begin position="265"/>
        <end position="459"/>
    </location>
</feature>
<evidence type="ECO:0000256" key="4">
    <source>
        <dbReference type="ARBA" id="ARBA00022692"/>
    </source>
</evidence>